<evidence type="ECO:0000313" key="2">
    <source>
        <dbReference type="EMBL" id="GGG90598.1"/>
    </source>
</evidence>
<name>A0A917MB19_9SPHI</name>
<dbReference type="CDD" id="cd00102">
    <property type="entry name" value="IPT"/>
    <property type="match status" value="1"/>
</dbReference>
<gene>
    <name evidence="2" type="ORF">GCM10007415_26430</name>
</gene>
<reference evidence="2" key="1">
    <citation type="journal article" date="2014" name="Int. J. Syst. Evol. Microbiol.">
        <title>Complete genome sequence of Corynebacterium casei LMG S-19264T (=DSM 44701T), isolated from a smear-ripened cheese.</title>
        <authorList>
            <consortium name="US DOE Joint Genome Institute (JGI-PGF)"/>
            <person name="Walter F."/>
            <person name="Albersmeier A."/>
            <person name="Kalinowski J."/>
            <person name="Ruckert C."/>
        </authorList>
    </citation>
    <scope>NUCLEOTIDE SEQUENCE</scope>
    <source>
        <strain evidence="2">CGMCC 1.12195</strain>
    </source>
</reference>
<dbReference type="InterPro" id="IPR013783">
    <property type="entry name" value="Ig-like_fold"/>
</dbReference>
<evidence type="ECO:0000259" key="1">
    <source>
        <dbReference type="Pfam" id="PF01833"/>
    </source>
</evidence>
<dbReference type="RefSeq" id="WP_188506513.1">
    <property type="nucleotide sequence ID" value="NZ_BMER01000002.1"/>
</dbReference>
<dbReference type="Gene3D" id="2.60.40.10">
    <property type="entry name" value="Immunoglobulins"/>
    <property type="match status" value="1"/>
</dbReference>
<accession>A0A917MB19</accession>
<feature type="domain" description="IPT/TIG" evidence="1">
    <location>
        <begin position="47"/>
        <end position="116"/>
    </location>
</feature>
<sequence length="331" mass="36046">MKHTKDMKHSMIANCGIRWTIGIAILVAMLHACSEEEKLPVNTAPIPRIIELQPTNAAAGDRLSIIGINFSENANENEVKFNQQVVDVVAVSDTLIQVIVPELPGNVVGVSVRSHGKISNKRNLSLVRVKTFTDEFDRTDVPPVGSETTPNPIGNNWQIVNGTFELKGGALFSQAGGAESYMLYRDPDLVMNVGDGNYFKLSATMKSSPESFGGIIFNAQSDNKRFYLLRTTNNMLQLLKTGNNGLGHWVNIMINETFDGFAANTNYQAEVTSSQPGRITVKVSDAATGGILVERTVEDPEPYLGGSPGFYYFGLANPVDISFDNLSVEVL</sequence>
<reference evidence="2" key="2">
    <citation type="submission" date="2020-09" db="EMBL/GenBank/DDBJ databases">
        <authorList>
            <person name="Sun Q."/>
            <person name="Zhou Y."/>
        </authorList>
    </citation>
    <scope>NUCLEOTIDE SEQUENCE</scope>
    <source>
        <strain evidence="2">CGMCC 1.12195</strain>
    </source>
</reference>
<dbReference type="Gene3D" id="2.60.120.560">
    <property type="entry name" value="Exo-inulinase, domain 1"/>
    <property type="match status" value="1"/>
</dbReference>
<dbReference type="Proteomes" id="UP000660862">
    <property type="component" value="Unassembled WGS sequence"/>
</dbReference>
<dbReference type="AlphaFoldDB" id="A0A917MB19"/>
<keyword evidence="3" id="KW-1185">Reference proteome</keyword>
<dbReference type="EMBL" id="BMER01000002">
    <property type="protein sequence ID" value="GGG90598.1"/>
    <property type="molecule type" value="Genomic_DNA"/>
</dbReference>
<evidence type="ECO:0000313" key="3">
    <source>
        <dbReference type="Proteomes" id="UP000660862"/>
    </source>
</evidence>
<proteinExistence type="predicted"/>
<dbReference type="InterPro" id="IPR002909">
    <property type="entry name" value="IPT_dom"/>
</dbReference>
<dbReference type="Pfam" id="PF01833">
    <property type="entry name" value="TIG"/>
    <property type="match status" value="1"/>
</dbReference>
<comment type="caution">
    <text evidence="2">The sequence shown here is derived from an EMBL/GenBank/DDBJ whole genome shotgun (WGS) entry which is preliminary data.</text>
</comment>
<protein>
    <recommendedName>
        <fullName evidence="1">IPT/TIG domain-containing protein</fullName>
    </recommendedName>
</protein>
<organism evidence="2 3">
    <name type="scientific">Parapedobacter pyrenivorans</name>
    <dbReference type="NCBI Taxonomy" id="1305674"/>
    <lineage>
        <taxon>Bacteria</taxon>
        <taxon>Pseudomonadati</taxon>
        <taxon>Bacteroidota</taxon>
        <taxon>Sphingobacteriia</taxon>
        <taxon>Sphingobacteriales</taxon>
        <taxon>Sphingobacteriaceae</taxon>
        <taxon>Parapedobacter</taxon>
    </lineage>
</organism>
<dbReference type="SUPFAM" id="SSF81296">
    <property type="entry name" value="E set domains"/>
    <property type="match status" value="1"/>
</dbReference>
<dbReference type="InterPro" id="IPR014756">
    <property type="entry name" value="Ig_E-set"/>
</dbReference>